<protein>
    <recommendedName>
        <fullName evidence="4">Glutamate dehydrogenase</fullName>
    </recommendedName>
</protein>
<reference evidence="2 3" key="1">
    <citation type="submission" date="2019-03" db="EMBL/GenBank/DDBJ databases">
        <title>Genomic Encyclopedia of Type Strains, Phase IV (KMG-IV): sequencing the most valuable type-strain genomes for metagenomic binning, comparative biology and taxonomic classification.</title>
        <authorList>
            <person name="Goeker M."/>
        </authorList>
    </citation>
    <scope>NUCLEOTIDE SEQUENCE [LARGE SCALE GENOMIC DNA]</scope>
    <source>
        <strain evidence="2 3">DSM 18792</strain>
    </source>
</reference>
<evidence type="ECO:0000256" key="1">
    <source>
        <dbReference type="SAM" id="SignalP"/>
    </source>
</evidence>
<keyword evidence="3" id="KW-1185">Reference proteome</keyword>
<feature type="signal peptide" evidence="1">
    <location>
        <begin position="1"/>
        <end position="22"/>
    </location>
</feature>
<dbReference type="NCBIfam" id="NF047659">
    <property type="entry name" value="THC0290_0291_fam"/>
    <property type="match status" value="1"/>
</dbReference>
<evidence type="ECO:0000313" key="2">
    <source>
        <dbReference type="EMBL" id="TCL69086.1"/>
    </source>
</evidence>
<sequence length="268" mass="30719">MLNFKRLAFSLCFIACFQVAFSQIGFSNEIGIVAGPVQFRSDYGVRENATTNFGNTGIGIGIVHYINFSYKRNYNFRRPNTYFEEHFKFRNEISWNKTKLEHFGRWVDASKTSEDAKRLRAHKGFAKNLDLGTELEFFPLEIHDFEAFGHALAPFVSLGIHYTIYSPEVSTTYANSDPTAVGNISDPSNFYSLWAPHSVDVSGGDTFSLISSIGVRYKLDKMSDLMLNLRGQYYLTNDFVDGLNHQLSSNKYNDWLIWLNVGYIYYLN</sequence>
<name>A0A4R1RRW7_9FLAO</name>
<dbReference type="Gene3D" id="2.40.160.20">
    <property type="match status" value="1"/>
</dbReference>
<evidence type="ECO:0008006" key="4">
    <source>
        <dbReference type="Google" id="ProtNLM"/>
    </source>
</evidence>
<proteinExistence type="predicted"/>
<organism evidence="2 3">
    <name type="scientific">Mariniflexile fucanivorans</name>
    <dbReference type="NCBI Taxonomy" id="264023"/>
    <lineage>
        <taxon>Bacteria</taxon>
        <taxon>Pseudomonadati</taxon>
        <taxon>Bacteroidota</taxon>
        <taxon>Flavobacteriia</taxon>
        <taxon>Flavobacteriales</taxon>
        <taxon>Flavobacteriaceae</taxon>
        <taxon>Mariniflexile</taxon>
    </lineage>
</organism>
<dbReference type="Proteomes" id="UP000295455">
    <property type="component" value="Unassembled WGS sequence"/>
</dbReference>
<gene>
    <name evidence="2" type="ORF">EV196_101518</name>
</gene>
<dbReference type="OrthoDB" id="1142271at2"/>
<accession>A0A4R1RRW7</accession>
<evidence type="ECO:0000313" key="3">
    <source>
        <dbReference type="Proteomes" id="UP000295455"/>
    </source>
</evidence>
<feature type="chain" id="PRO_5020694193" description="Glutamate dehydrogenase" evidence="1">
    <location>
        <begin position="23"/>
        <end position="268"/>
    </location>
</feature>
<dbReference type="RefSeq" id="WP_132214554.1">
    <property type="nucleotide sequence ID" value="NZ_OX156936.1"/>
</dbReference>
<dbReference type="EMBL" id="SLUP01000001">
    <property type="protein sequence ID" value="TCL69086.1"/>
    <property type="molecule type" value="Genomic_DNA"/>
</dbReference>
<comment type="caution">
    <text evidence="2">The sequence shown here is derived from an EMBL/GenBank/DDBJ whole genome shotgun (WGS) entry which is preliminary data.</text>
</comment>
<keyword evidence="1" id="KW-0732">Signal</keyword>
<dbReference type="AlphaFoldDB" id="A0A4R1RRW7"/>